<accession>F2J3A1</accession>
<evidence type="ECO:0000256" key="3">
    <source>
        <dbReference type="ARBA" id="ARBA00022764"/>
    </source>
</evidence>
<gene>
    <name evidence="6" type="ordered locus">SL003B_1480</name>
</gene>
<dbReference type="PANTHER" id="PTHR33376:SF5">
    <property type="entry name" value="EXTRACYTOPLASMIC SOLUTE RECEPTOR PROTEIN"/>
    <property type="match status" value="1"/>
</dbReference>
<dbReference type="EMBL" id="CP002568">
    <property type="protein sequence ID" value="ADZ69908.1"/>
    <property type="molecule type" value="Genomic_DNA"/>
</dbReference>
<evidence type="ECO:0000256" key="1">
    <source>
        <dbReference type="ARBA" id="ARBA00004418"/>
    </source>
</evidence>
<dbReference type="InterPro" id="IPR038404">
    <property type="entry name" value="TRAP_DctP_sf"/>
</dbReference>
<protein>
    <submittedName>
        <fullName evidence="6">TRAP dicarboxylate transporter-DctP subunit</fullName>
    </submittedName>
</protein>
<dbReference type="Gene3D" id="3.40.190.10">
    <property type="entry name" value="Periplasmic binding protein-like II"/>
    <property type="match status" value="1"/>
</dbReference>
<reference evidence="6 7" key="1">
    <citation type="journal article" date="2011" name="J. Bacteriol.">
        <title>Complete genome sequence of Polymorphum gilvum SL003B-26A1T, a crude oil-degrading bacterium from oil-polluted saline soil.</title>
        <authorList>
            <person name="Li S.G."/>
            <person name="Tang Y.Q."/>
            <person name="Nie Y."/>
            <person name="Cai M."/>
            <person name="Wu X.L."/>
        </authorList>
    </citation>
    <scope>NUCLEOTIDE SEQUENCE [LARGE SCALE GENOMIC DNA]</scope>
    <source>
        <strain evidence="7">LMG 25793 / CGMCC 1.9160 / SL003B-26A1</strain>
    </source>
</reference>
<dbReference type="Proteomes" id="UP000008130">
    <property type="component" value="Chromosome"/>
</dbReference>
<dbReference type="eggNOG" id="COG4663">
    <property type="taxonomic scope" value="Bacteria"/>
</dbReference>
<dbReference type="InterPro" id="IPR018389">
    <property type="entry name" value="DctP_fam"/>
</dbReference>
<feature type="binding site" evidence="4">
    <location>
        <position position="170"/>
    </location>
    <ligand>
        <name>substrate</name>
    </ligand>
</feature>
<keyword evidence="5" id="KW-0479">Metal-binding</keyword>
<organism evidence="6 7">
    <name type="scientific">Polymorphum gilvum (strain LMG 25793 / CGMCC 1.9160 / SL003B-26A1)</name>
    <dbReference type="NCBI Taxonomy" id="991905"/>
    <lineage>
        <taxon>Bacteria</taxon>
        <taxon>Pseudomonadati</taxon>
        <taxon>Pseudomonadota</taxon>
        <taxon>Alphaproteobacteria</taxon>
        <taxon>Rhodobacterales</taxon>
        <taxon>Paracoccaceae</taxon>
        <taxon>Polymorphum</taxon>
    </lineage>
</organism>
<evidence type="ECO:0000256" key="2">
    <source>
        <dbReference type="ARBA" id="ARBA00022729"/>
    </source>
</evidence>
<dbReference type="Gene3D" id="3.40.190.170">
    <property type="entry name" value="Bacterial extracellular solute-binding protein, family 7"/>
    <property type="match status" value="1"/>
</dbReference>
<dbReference type="GO" id="GO:0031317">
    <property type="term" value="C:tripartite ATP-independent periplasmic transporter complex"/>
    <property type="evidence" value="ECO:0007669"/>
    <property type="project" value="InterPro"/>
</dbReference>
<dbReference type="OrthoDB" id="9780733at2"/>
<keyword evidence="3" id="KW-0574">Periplasm</keyword>
<evidence type="ECO:0000313" key="6">
    <source>
        <dbReference type="EMBL" id="ADZ69908.1"/>
    </source>
</evidence>
<dbReference type="AlphaFoldDB" id="F2J3A1"/>
<dbReference type="RefSeq" id="WP_013652225.1">
    <property type="nucleotide sequence ID" value="NC_015259.1"/>
</dbReference>
<keyword evidence="2" id="KW-0732">Signal</keyword>
<dbReference type="PIRSF" id="PIRSF039026">
    <property type="entry name" value="SiaP"/>
    <property type="match status" value="1"/>
</dbReference>
<feature type="binding site" evidence="4">
    <location>
        <position position="191"/>
    </location>
    <ligand>
        <name>substrate</name>
    </ligand>
</feature>
<dbReference type="InterPro" id="IPR006311">
    <property type="entry name" value="TAT_signal"/>
</dbReference>
<dbReference type="InterPro" id="IPR026289">
    <property type="entry name" value="SBP_TakP-like"/>
</dbReference>
<evidence type="ECO:0000256" key="5">
    <source>
        <dbReference type="PIRSR" id="PIRSR039026-2"/>
    </source>
</evidence>
<feature type="binding site" evidence="5">
    <location>
        <position position="254"/>
    </location>
    <ligand>
        <name>substrate</name>
    </ligand>
</feature>
<feature type="binding site" evidence="5">
    <location>
        <position position="229"/>
    </location>
    <ligand>
        <name>Na(+)</name>
        <dbReference type="ChEBI" id="CHEBI:29101"/>
    </ligand>
</feature>
<dbReference type="PROSITE" id="PS51318">
    <property type="entry name" value="TAT"/>
    <property type="match status" value="1"/>
</dbReference>
<dbReference type="PANTHER" id="PTHR33376">
    <property type="match status" value="1"/>
</dbReference>
<evidence type="ECO:0000313" key="7">
    <source>
        <dbReference type="Proteomes" id="UP000008130"/>
    </source>
</evidence>
<name>F2J3A1_POLGS</name>
<feature type="binding site" evidence="5">
    <location>
        <position position="228"/>
    </location>
    <ligand>
        <name>substrate</name>
    </ligand>
</feature>
<evidence type="ECO:0000256" key="4">
    <source>
        <dbReference type="PIRSR" id="PIRSR039026-1"/>
    </source>
</evidence>
<comment type="subcellular location">
    <subcellularLocation>
        <location evidence="1">Periplasm</location>
    </subcellularLocation>
</comment>
<dbReference type="PATRIC" id="fig|991905.3.peg.1522"/>
<dbReference type="Pfam" id="PF03480">
    <property type="entry name" value="DctP"/>
    <property type="match status" value="1"/>
</dbReference>
<dbReference type="KEGG" id="pgv:SL003B_1480"/>
<sequence>MTEHDTTSGERATATGLSRRGALCLAGAALGSGLAAPTVVQAAATIEWKMVTSWQKDLPGPGVTAQRICDRIGLLSGGRMRVRLYAAGELVPALGVFDAVSSGTAQIGHSASFFWQGKMPAAVFFTAIPFGLLPQEHITWIEQGSGQALWDELYAPFGIKPVMAGNTGVQMGGWFARPVETLDDLRGLKIRMPGLGGEVLRRLGATPVSLAPGEIFPALQSGLIDATEFLGPWSDRAMGFHKVTKLYYAPGFHEPNGTGEALLNKTALEGLPEDLRAIVLEACQAENARALAESEWMNAVSLKALRTEDGVEIRFYPSAVLDAMRTTSAEVLAEFADKDPLSRKVYDSFRAALQRLAPWSDVSVRRYLIARDGG</sequence>
<keyword evidence="7" id="KW-1185">Reference proteome</keyword>
<dbReference type="NCBIfam" id="NF037995">
    <property type="entry name" value="TRAP_S1"/>
    <property type="match status" value="1"/>
</dbReference>
<dbReference type="GO" id="GO:0046872">
    <property type="term" value="F:metal ion binding"/>
    <property type="evidence" value="ECO:0007669"/>
    <property type="project" value="UniProtKB-KW"/>
</dbReference>
<dbReference type="STRING" id="991905.SL003B_1480"/>
<dbReference type="GO" id="GO:0042597">
    <property type="term" value="C:periplasmic space"/>
    <property type="evidence" value="ECO:0007669"/>
    <property type="project" value="UniProtKB-SubCell"/>
</dbReference>
<dbReference type="HOGENOM" id="CLU_036176_0_1_5"/>
<dbReference type="CDD" id="cd13604">
    <property type="entry name" value="PBP2_TRAP_ketoacid_lactate_like"/>
    <property type="match status" value="1"/>
</dbReference>
<proteinExistence type="predicted"/>
<dbReference type="GO" id="GO:0055085">
    <property type="term" value="P:transmembrane transport"/>
    <property type="evidence" value="ECO:0007669"/>
    <property type="project" value="InterPro"/>
</dbReference>